<evidence type="ECO:0000259" key="1">
    <source>
        <dbReference type="PROSITE" id="PS50833"/>
    </source>
</evidence>
<dbReference type="EMBL" id="JH598034">
    <property type="status" value="NOT_ANNOTATED_CDS"/>
    <property type="molecule type" value="Genomic_DNA"/>
</dbReference>
<dbReference type="GO" id="GO:0042274">
    <property type="term" value="P:ribosomal small subunit biogenesis"/>
    <property type="evidence" value="ECO:0007669"/>
    <property type="project" value="UniProtKB-ARBA"/>
</dbReference>
<dbReference type="InterPro" id="IPR044281">
    <property type="entry name" value="IMP4/RPF1"/>
</dbReference>
<organism evidence="2 3">
    <name type="scientific">Hyaloperonospora arabidopsidis (strain Emoy2)</name>
    <name type="common">Downy mildew agent</name>
    <name type="synonym">Peronospora arabidopsidis</name>
    <dbReference type="NCBI Taxonomy" id="559515"/>
    <lineage>
        <taxon>Eukaryota</taxon>
        <taxon>Sar</taxon>
        <taxon>Stramenopiles</taxon>
        <taxon>Oomycota</taxon>
        <taxon>Peronosporomycetes</taxon>
        <taxon>Peronosporales</taxon>
        <taxon>Peronosporaceae</taxon>
        <taxon>Hyaloperonospora</taxon>
    </lineage>
</organism>
<dbReference type="Pfam" id="PF04427">
    <property type="entry name" value="Brix"/>
    <property type="match status" value="1"/>
</dbReference>
<reference evidence="3" key="1">
    <citation type="journal article" date="2010" name="Science">
        <title>Signatures of adaptation to obligate biotrophy in the Hyaloperonospora arabidopsidis genome.</title>
        <authorList>
            <person name="Baxter L."/>
            <person name="Tripathy S."/>
            <person name="Ishaque N."/>
            <person name="Boot N."/>
            <person name="Cabral A."/>
            <person name="Kemen E."/>
            <person name="Thines M."/>
            <person name="Ah-Fong A."/>
            <person name="Anderson R."/>
            <person name="Badejoko W."/>
            <person name="Bittner-Eddy P."/>
            <person name="Boore J.L."/>
            <person name="Chibucos M.C."/>
            <person name="Coates M."/>
            <person name="Dehal P."/>
            <person name="Delehaunty K."/>
            <person name="Dong S."/>
            <person name="Downton P."/>
            <person name="Dumas B."/>
            <person name="Fabro G."/>
            <person name="Fronick C."/>
            <person name="Fuerstenberg S.I."/>
            <person name="Fulton L."/>
            <person name="Gaulin E."/>
            <person name="Govers F."/>
            <person name="Hughes L."/>
            <person name="Humphray S."/>
            <person name="Jiang R.H."/>
            <person name="Judelson H."/>
            <person name="Kamoun S."/>
            <person name="Kyung K."/>
            <person name="Meijer H."/>
            <person name="Minx P."/>
            <person name="Morris P."/>
            <person name="Nelson J."/>
            <person name="Phuntumart V."/>
            <person name="Qutob D."/>
            <person name="Rehmany A."/>
            <person name="Rougon-Cardoso A."/>
            <person name="Ryden P."/>
            <person name="Torto-Alalibo T."/>
            <person name="Studholme D."/>
            <person name="Wang Y."/>
            <person name="Win J."/>
            <person name="Wood J."/>
            <person name="Clifton S.W."/>
            <person name="Rogers J."/>
            <person name="Van den Ackerveken G."/>
            <person name="Jones J.D."/>
            <person name="McDowell J.M."/>
            <person name="Beynon J."/>
            <person name="Tyler B.M."/>
        </authorList>
    </citation>
    <scope>NUCLEOTIDE SEQUENCE [LARGE SCALE GENOMIC DNA]</scope>
    <source>
        <strain evidence="3">Emoy2</strain>
    </source>
</reference>
<dbReference type="HOGENOM" id="CLU_040063_2_0_1"/>
<dbReference type="OMA" id="IGTMSEQ"/>
<dbReference type="PANTHER" id="PTHR22734:SF2">
    <property type="entry name" value="U3 SMALL NUCLEOLAR RIBONUCLEOPROTEIN PROTEIN IMP4"/>
    <property type="match status" value="1"/>
</dbReference>
<dbReference type="PROSITE" id="PS50833">
    <property type="entry name" value="BRIX"/>
    <property type="match status" value="1"/>
</dbReference>
<dbReference type="AlphaFoldDB" id="M4BXS6"/>
<dbReference type="FunCoup" id="M4BXS6">
    <property type="interactions" value="491"/>
</dbReference>
<dbReference type="VEuPathDB" id="FungiDB:HpaG811357"/>
<sequence>MSVRRNVRLRREYLYRKGLEGKERALYDHKQQLKEAIRSGKAIPTELRSAEKSLRHEMEYDDEAHEKPLNHIDDEYKNAGMFDPKIAITTSREPSSRLKQFAQEIRLIFPNAIRLNRGAHTVGDRPAASQVRARKEHPIGFDGLVVCHLPYGPTAYFSLSSTVLRHDIEDRATVSEAYPHLIINQFETPLGKRVANILKHLFPVPKPDAKRVITLSNDNDFVSFRHHVFKAVGRDVELQECGPRFELQLYQVKLGTLDQKEAENEWVLRPYMNSAKKRRVL</sequence>
<dbReference type="GO" id="GO:0005654">
    <property type="term" value="C:nucleoplasm"/>
    <property type="evidence" value="ECO:0007669"/>
    <property type="project" value="UniProtKB-ARBA"/>
</dbReference>
<dbReference type="SMART" id="SM00879">
    <property type="entry name" value="Brix"/>
    <property type="match status" value="1"/>
</dbReference>
<name>M4BXS6_HYAAE</name>
<dbReference type="GO" id="GO:0042134">
    <property type="term" value="F:rRNA primary transcript binding"/>
    <property type="evidence" value="ECO:0007669"/>
    <property type="project" value="InterPro"/>
</dbReference>
<dbReference type="STRING" id="559515.M4BXS6"/>
<dbReference type="GO" id="GO:0006364">
    <property type="term" value="P:rRNA processing"/>
    <property type="evidence" value="ECO:0007669"/>
    <property type="project" value="InterPro"/>
</dbReference>
<dbReference type="Gene3D" id="3.40.50.10480">
    <property type="entry name" value="Probable brix-domain ribosomal biogenesis protein"/>
    <property type="match status" value="1"/>
</dbReference>
<reference evidence="2" key="2">
    <citation type="submission" date="2015-06" db="UniProtKB">
        <authorList>
            <consortium name="EnsemblProtists"/>
        </authorList>
    </citation>
    <scope>IDENTIFICATION</scope>
    <source>
        <strain evidence="2">Emoy2</strain>
    </source>
</reference>
<dbReference type="GO" id="GO:0032040">
    <property type="term" value="C:small-subunit processome"/>
    <property type="evidence" value="ECO:0007669"/>
    <property type="project" value="TreeGrafter"/>
</dbReference>
<dbReference type="GO" id="GO:0034457">
    <property type="term" value="C:Mpp10 complex"/>
    <property type="evidence" value="ECO:0007669"/>
    <property type="project" value="UniProtKB-ARBA"/>
</dbReference>
<dbReference type="GO" id="GO:0030515">
    <property type="term" value="F:snoRNA binding"/>
    <property type="evidence" value="ECO:0007669"/>
    <property type="project" value="TreeGrafter"/>
</dbReference>
<dbReference type="Proteomes" id="UP000011713">
    <property type="component" value="Unassembled WGS sequence"/>
</dbReference>
<dbReference type="PANTHER" id="PTHR22734">
    <property type="entry name" value="U3 SMALL NUCLEOLAR RIBONUCLEOPROTEIN PROTEIN IMP4"/>
    <property type="match status" value="1"/>
</dbReference>
<dbReference type="InParanoid" id="M4BXS6"/>
<dbReference type="EnsemblProtists" id="HpaT811357">
    <property type="protein sequence ID" value="HpaP811357"/>
    <property type="gene ID" value="HpaG811357"/>
</dbReference>
<dbReference type="FunFam" id="3.40.50.10480:FF:000001">
    <property type="entry name" value="IMP4, U3 small nucleolar ribonucleoprotein"/>
    <property type="match status" value="1"/>
</dbReference>
<feature type="domain" description="Brix" evidence="1">
    <location>
        <begin position="84"/>
        <end position="258"/>
    </location>
</feature>
<accession>M4BXS6</accession>
<dbReference type="eggNOG" id="KOG2781">
    <property type="taxonomic scope" value="Eukaryota"/>
</dbReference>
<dbReference type="InterPro" id="IPR007109">
    <property type="entry name" value="Brix"/>
</dbReference>
<evidence type="ECO:0000313" key="2">
    <source>
        <dbReference type="EnsemblProtists" id="HpaP811357"/>
    </source>
</evidence>
<protein>
    <recommendedName>
        <fullName evidence="1">Brix domain-containing protein</fullName>
    </recommendedName>
</protein>
<proteinExistence type="predicted"/>
<evidence type="ECO:0000313" key="3">
    <source>
        <dbReference type="Proteomes" id="UP000011713"/>
    </source>
</evidence>
<dbReference type="SUPFAM" id="SSF52954">
    <property type="entry name" value="Class II aaRS ABD-related"/>
    <property type="match status" value="1"/>
</dbReference>
<keyword evidence="3" id="KW-1185">Reference proteome</keyword>